<proteinExistence type="predicted"/>
<reference evidence="1 2" key="1">
    <citation type="journal article" date="2022" name="Genome Biol. Evol.">
        <title>The Spruce Budworm Genome: Reconstructing the Evolutionary History of Antifreeze Proteins.</title>
        <authorList>
            <person name="Beliveau C."/>
            <person name="Gagne P."/>
            <person name="Picq S."/>
            <person name="Vernygora O."/>
            <person name="Keeling C.I."/>
            <person name="Pinkney K."/>
            <person name="Doucet D."/>
            <person name="Wen F."/>
            <person name="Johnston J.S."/>
            <person name="Maaroufi H."/>
            <person name="Boyle B."/>
            <person name="Laroche J."/>
            <person name="Dewar K."/>
            <person name="Juretic N."/>
            <person name="Blackburn G."/>
            <person name="Nisole A."/>
            <person name="Brunet B."/>
            <person name="Brandao M."/>
            <person name="Lumley L."/>
            <person name="Duan J."/>
            <person name="Quan G."/>
            <person name="Lucarotti C.J."/>
            <person name="Roe A.D."/>
            <person name="Sperling F.A.H."/>
            <person name="Levesque R.C."/>
            <person name="Cusson M."/>
        </authorList>
    </citation>
    <scope>NUCLEOTIDE SEQUENCE [LARGE SCALE GENOMIC DNA]</scope>
    <source>
        <strain evidence="1">Glfc:IPQL:Cfum</strain>
    </source>
</reference>
<evidence type="ECO:0000313" key="1">
    <source>
        <dbReference type="EMBL" id="KAI8432588.1"/>
    </source>
</evidence>
<dbReference type="Proteomes" id="UP001064048">
    <property type="component" value="Chromosome 24"/>
</dbReference>
<protein>
    <submittedName>
        <fullName evidence="1">Uncharacterized protein</fullName>
    </submittedName>
</protein>
<sequence length="537" mass="59677">MKMSQARLASCIPVPMDQKALVGVIEKAKDWALMHGVGMRDKKHFTKDSIQIAPFVLLPSPFPRTEFTKAVELQQVLNELMHKVAHDEEFLETTLQNALQVDEFTASLYDIWVTVRKEGIVQPISLGMLRSDIMLESRCPHTENQCAKHTPYCSWKQVEINSIASGFGHLGPISREIQSLGLFRSDYLMQEPDNNKIKQVEFNTVAASFGAISSNLPAMSRYVLRQLGHGDLIKNMPENKALSGLCGGITEAYDLFGVPGAVILFVVEEVSYNICDQRFHEFQISETRPEIVIYRRTLNEIYEESALNDKKQLILEGKPVAVVYYRSGYEPAQYPSSREWDARLRVERSTAIKCPSIQYQLAGTKKVQQALAAPGVLEKFMGGGASTGRVRDIFTGLYSLDFDDGGERAVEMALADAERFVLKPQREGGGNNLYGADVREALLRMRHSRERAAYILMERILPPLVSGYVVRPGGPVPPPLCDLVSELGIFGVIIGTKEKILCNRQVGHMLRTKLADANEGGVAAGLGALDSPYLLDL</sequence>
<dbReference type="EMBL" id="CM046124">
    <property type="protein sequence ID" value="KAI8432588.1"/>
    <property type="molecule type" value="Genomic_DNA"/>
</dbReference>
<comment type="caution">
    <text evidence="1">The sequence shown here is derived from an EMBL/GenBank/DDBJ whole genome shotgun (WGS) entry which is preliminary data.</text>
</comment>
<organism evidence="1 2">
    <name type="scientific">Choristoneura fumiferana</name>
    <name type="common">Spruce budworm moth</name>
    <name type="synonym">Archips fumiferana</name>
    <dbReference type="NCBI Taxonomy" id="7141"/>
    <lineage>
        <taxon>Eukaryota</taxon>
        <taxon>Metazoa</taxon>
        <taxon>Ecdysozoa</taxon>
        <taxon>Arthropoda</taxon>
        <taxon>Hexapoda</taxon>
        <taxon>Insecta</taxon>
        <taxon>Pterygota</taxon>
        <taxon>Neoptera</taxon>
        <taxon>Endopterygota</taxon>
        <taxon>Lepidoptera</taxon>
        <taxon>Glossata</taxon>
        <taxon>Ditrysia</taxon>
        <taxon>Tortricoidea</taxon>
        <taxon>Tortricidae</taxon>
        <taxon>Tortricinae</taxon>
        <taxon>Choristoneura</taxon>
    </lineage>
</organism>
<keyword evidence="2" id="KW-1185">Reference proteome</keyword>
<gene>
    <name evidence="1" type="ORF">MSG28_013575</name>
</gene>
<accession>A0ACC0K804</accession>
<evidence type="ECO:0000313" key="2">
    <source>
        <dbReference type="Proteomes" id="UP001064048"/>
    </source>
</evidence>
<name>A0ACC0K804_CHOFU</name>